<evidence type="ECO:0000256" key="2">
    <source>
        <dbReference type="ARBA" id="ARBA00022771"/>
    </source>
</evidence>
<dbReference type="InterPro" id="IPR001214">
    <property type="entry name" value="SET_dom"/>
</dbReference>
<dbReference type="Gene3D" id="6.10.140.2220">
    <property type="match status" value="1"/>
</dbReference>
<dbReference type="InterPro" id="IPR044237">
    <property type="entry name" value="ATXR2-like"/>
</dbReference>
<name>A0ABR0VLM0_REHGL</name>
<dbReference type="Gene3D" id="2.170.270.10">
    <property type="entry name" value="SET domain"/>
    <property type="match status" value="1"/>
</dbReference>
<reference evidence="5 6" key="1">
    <citation type="journal article" date="2021" name="Comput. Struct. Biotechnol. J.">
        <title>De novo genome assembly of the potent medicinal plant Rehmannia glutinosa using nanopore technology.</title>
        <authorList>
            <person name="Ma L."/>
            <person name="Dong C."/>
            <person name="Song C."/>
            <person name="Wang X."/>
            <person name="Zheng X."/>
            <person name="Niu Y."/>
            <person name="Chen S."/>
            <person name="Feng W."/>
        </authorList>
    </citation>
    <scope>NUCLEOTIDE SEQUENCE [LARGE SCALE GENOMIC DNA]</scope>
    <source>
        <strain evidence="5">DH-2019</strain>
    </source>
</reference>
<dbReference type="Pfam" id="PF01753">
    <property type="entry name" value="zf-MYND"/>
    <property type="match status" value="1"/>
</dbReference>
<dbReference type="InterPro" id="IPR002893">
    <property type="entry name" value="Znf_MYND"/>
</dbReference>
<dbReference type="CDD" id="cd20071">
    <property type="entry name" value="SET_SMYD"/>
    <property type="match status" value="1"/>
</dbReference>
<keyword evidence="3" id="KW-0862">Zinc</keyword>
<keyword evidence="2" id="KW-0863">Zinc-finger</keyword>
<proteinExistence type="predicted"/>
<comment type="caution">
    <text evidence="5">The sequence shown here is derived from an EMBL/GenBank/DDBJ whole genome shotgun (WGS) entry which is preliminary data.</text>
</comment>
<evidence type="ECO:0000313" key="6">
    <source>
        <dbReference type="Proteomes" id="UP001318860"/>
    </source>
</evidence>
<accession>A0ABR0VLM0</accession>
<protein>
    <recommendedName>
        <fullName evidence="4">SET domain-containing protein</fullName>
    </recommendedName>
</protein>
<gene>
    <name evidence="5" type="ORF">DH2020_031376</name>
</gene>
<dbReference type="SUPFAM" id="SSF144232">
    <property type="entry name" value="HIT/MYND zinc finger-like"/>
    <property type="match status" value="1"/>
</dbReference>
<evidence type="ECO:0000256" key="1">
    <source>
        <dbReference type="ARBA" id="ARBA00022723"/>
    </source>
</evidence>
<sequence>MDASICPIDAQFSGQISTLLGPPSLPQVQEYFEALVAERQCPGLRVKPDSEHGKGVYSDVDFQEGDLVLKDQMLAGAQHSSNKIDCLVCSFCFRFIGSIELQIGRKLYLEELGVSAVDECGSSNEMRCSSSSGKTRLPQDTIQSLMNGCLRLPCSENFPLPSVVPCVGGCEEAYYCSKTCAEADWDSFHSLLCTGHGSLSPNTEELLKFMKHANETNDIFILAAKVISFTILRYRKLKAANAVQQGKRDTSNPIFPLLLEAWKPVSMGFKRRWWDCIALPEDVDSCDEAEFRMQIKDLAFESLQLLKEAIYDEECAQLFSLDIYGHIIGMFELNNLDLVVASPVEDYFLYIDDLPPSQKKEAEKITKPFLDALGEDYSISCQGTAFFPLQSCMNHSCIPNAKAFKREEDRDGQATIVALRPILKDEEITISYIDEDLPYEERQELLADYGFRCKCPRCTEEGS</sequence>
<feature type="domain" description="SET" evidence="4">
    <location>
        <begin position="42"/>
        <end position="433"/>
    </location>
</feature>
<dbReference type="SUPFAM" id="SSF82199">
    <property type="entry name" value="SET domain"/>
    <property type="match status" value="1"/>
</dbReference>
<dbReference type="PANTHER" id="PTHR47436:SF1">
    <property type="entry name" value="SET DOMAIN-CONTAINING PROTEIN"/>
    <property type="match status" value="1"/>
</dbReference>
<dbReference type="PANTHER" id="PTHR47436">
    <property type="entry name" value="HISTONE-LYSINE N-METHYLTRANSFERASE ATXR2"/>
    <property type="match status" value="1"/>
</dbReference>
<evidence type="ECO:0000256" key="3">
    <source>
        <dbReference type="ARBA" id="ARBA00022833"/>
    </source>
</evidence>
<organism evidence="5 6">
    <name type="scientific">Rehmannia glutinosa</name>
    <name type="common">Chinese foxglove</name>
    <dbReference type="NCBI Taxonomy" id="99300"/>
    <lineage>
        <taxon>Eukaryota</taxon>
        <taxon>Viridiplantae</taxon>
        <taxon>Streptophyta</taxon>
        <taxon>Embryophyta</taxon>
        <taxon>Tracheophyta</taxon>
        <taxon>Spermatophyta</taxon>
        <taxon>Magnoliopsida</taxon>
        <taxon>eudicotyledons</taxon>
        <taxon>Gunneridae</taxon>
        <taxon>Pentapetalae</taxon>
        <taxon>asterids</taxon>
        <taxon>lamiids</taxon>
        <taxon>Lamiales</taxon>
        <taxon>Orobanchaceae</taxon>
        <taxon>Rehmannieae</taxon>
        <taxon>Rehmannia</taxon>
    </lineage>
</organism>
<dbReference type="PROSITE" id="PS50280">
    <property type="entry name" value="SET"/>
    <property type="match status" value="1"/>
</dbReference>
<evidence type="ECO:0000259" key="4">
    <source>
        <dbReference type="PROSITE" id="PS50280"/>
    </source>
</evidence>
<keyword evidence="6" id="KW-1185">Reference proteome</keyword>
<keyword evidence="1" id="KW-0479">Metal-binding</keyword>
<dbReference type="EMBL" id="JABTTQ020001129">
    <property type="protein sequence ID" value="KAK6134892.1"/>
    <property type="molecule type" value="Genomic_DNA"/>
</dbReference>
<dbReference type="InterPro" id="IPR046341">
    <property type="entry name" value="SET_dom_sf"/>
</dbReference>
<dbReference type="Pfam" id="PF00856">
    <property type="entry name" value="SET"/>
    <property type="match status" value="1"/>
</dbReference>
<dbReference type="Proteomes" id="UP001318860">
    <property type="component" value="Unassembled WGS sequence"/>
</dbReference>
<evidence type="ECO:0000313" key="5">
    <source>
        <dbReference type="EMBL" id="KAK6134892.1"/>
    </source>
</evidence>